<reference evidence="10 11" key="1">
    <citation type="submission" date="2020-09" db="EMBL/GenBank/DDBJ databases">
        <authorList>
            <person name="Ashkenazy H."/>
        </authorList>
    </citation>
    <scope>NUCLEOTIDE SEQUENCE [LARGE SCALE GENOMIC DNA]</scope>
    <source>
        <strain evidence="11">cv. Cdm-0</strain>
    </source>
</reference>
<dbReference type="Pfam" id="PF14226">
    <property type="entry name" value="DIOX_N"/>
    <property type="match status" value="2"/>
</dbReference>
<dbReference type="Proteomes" id="UP000516314">
    <property type="component" value="Chromosome 3"/>
</dbReference>
<protein>
    <submittedName>
        <fullName evidence="10">(thale cress) hypothetical protein</fullName>
    </submittedName>
</protein>
<accession>A0A7G2ESQ6</accession>
<dbReference type="Pfam" id="PF03171">
    <property type="entry name" value="2OG-FeII_Oxy"/>
    <property type="match status" value="2"/>
</dbReference>
<dbReference type="PANTHER" id="PTHR47990">
    <property type="entry name" value="2-OXOGLUTARATE (2OG) AND FE(II)-DEPENDENT OXYGENASE SUPERFAMILY PROTEIN-RELATED"/>
    <property type="match status" value="1"/>
</dbReference>
<comment type="subcellular location">
    <subcellularLocation>
        <location evidence="1">Cytoplasm</location>
        <location evidence="1">Cytosol</location>
    </subcellularLocation>
</comment>
<evidence type="ECO:0000256" key="2">
    <source>
        <dbReference type="ARBA" id="ARBA00008056"/>
    </source>
</evidence>
<organism evidence="10 11">
    <name type="scientific">Arabidopsis thaliana</name>
    <name type="common">Mouse-ear cress</name>
    <dbReference type="NCBI Taxonomy" id="3702"/>
    <lineage>
        <taxon>Eukaryota</taxon>
        <taxon>Viridiplantae</taxon>
        <taxon>Streptophyta</taxon>
        <taxon>Embryophyta</taxon>
        <taxon>Tracheophyta</taxon>
        <taxon>Spermatophyta</taxon>
        <taxon>Magnoliopsida</taxon>
        <taxon>eudicotyledons</taxon>
        <taxon>Gunneridae</taxon>
        <taxon>Pentapetalae</taxon>
        <taxon>rosids</taxon>
        <taxon>malvids</taxon>
        <taxon>Brassicales</taxon>
        <taxon>Brassicaceae</taxon>
        <taxon>Camelineae</taxon>
        <taxon>Arabidopsis</taxon>
    </lineage>
</organism>
<dbReference type="GO" id="GO:0005829">
    <property type="term" value="C:cytosol"/>
    <property type="evidence" value="ECO:0007669"/>
    <property type="project" value="UniProtKB-SubCell"/>
</dbReference>
<evidence type="ECO:0000313" key="11">
    <source>
        <dbReference type="Proteomes" id="UP000516314"/>
    </source>
</evidence>
<evidence type="ECO:0000313" key="10">
    <source>
        <dbReference type="EMBL" id="CAD5325315.1"/>
    </source>
</evidence>
<keyword evidence="4" id="KW-0479">Metal-binding</keyword>
<evidence type="ECO:0000256" key="6">
    <source>
        <dbReference type="ARBA" id="ARBA00023002"/>
    </source>
</evidence>
<keyword evidence="5" id="KW-0223">Dioxygenase</keyword>
<sequence length="673" mass="76102">MVTDFKSLLPVIDISPLLAKCDDFDMAEDAGVVEVVGKLDRACRDVGFFYVIGHGISDDLINKVKEMTHQFFELPYEEKLKIKITPTAGYRGYQRIGVNFTSGKQDMHEAIDCYREFKQGKHGDIGKVLEGPNQWPGNPQEYKDLMEEYIKLCTDLSRNILRGISLALGGSPYEFEGKMLRDPFWVMRIIGYPGVNQENVIGCGAHTDYGLLTLINQDDDKTALQVKNVDGDWIPAIPIPGSFICNIGDMLTILSNGVYQSTLHKVINNSPKYRVCVAFFYETNFEAEVEPLDIFKEKHPRKETSQVAKRVVYGQHLINKSKSFPVIVQVSEMATNFKSLLPVIDISPLVVKCDDANMAEDAGVAEVVGKLDRACRDAGFFYVIGHGISEDFIRKVRVMSHQFFELPYEEKLKIKITPAAGYRLFMDVELYRGYQRIGLNLTNGKQDMHEAIDCYKEFKQGKHGDIGKVMEGANQWPENPQEYKELMEEYIKLCIDLSRNILRGISLALGGSPYEFEGKMLTDPFWIMRILGYPGVNQENVIGCGAHTDYGLLSLINQDDDKTALQVRDLAGDWIPVIPIPGSFVCNIGDMLKILSNGVYESTLHRVINNSPRYRVCVGFFYETNFDAAVEPLDIFKEKYPGKGTSQVFKRVVYGEHLVHKLQTTFQNLVEHS</sequence>
<dbReference type="GO" id="GO:0016706">
    <property type="term" value="F:2-oxoglutarate-dependent dioxygenase activity"/>
    <property type="evidence" value="ECO:0007669"/>
    <property type="project" value="UniProtKB-ARBA"/>
</dbReference>
<evidence type="ECO:0000256" key="5">
    <source>
        <dbReference type="ARBA" id="ARBA00022964"/>
    </source>
</evidence>
<gene>
    <name evidence="10" type="ORF">AT9943_LOCUS13166</name>
</gene>
<dbReference type="FunFam" id="2.60.120.330:FF:000024">
    <property type="entry name" value="Probable 2-oxoglutarate-dependent dioxygenase At3g49630"/>
    <property type="match status" value="2"/>
</dbReference>
<keyword evidence="3" id="KW-0963">Cytoplasm</keyword>
<evidence type="ECO:0000256" key="3">
    <source>
        <dbReference type="ARBA" id="ARBA00022490"/>
    </source>
</evidence>
<name>A0A7G2ESQ6_ARATH</name>
<evidence type="ECO:0000256" key="8">
    <source>
        <dbReference type="ARBA" id="ARBA00050708"/>
    </source>
</evidence>
<evidence type="ECO:0000256" key="7">
    <source>
        <dbReference type="ARBA" id="ARBA00023004"/>
    </source>
</evidence>
<evidence type="ECO:0000259" key="9">
    <source>
        <dbReference type="PROSITE" id="PS51471"/>
    </source>
</evidence>
<keyword evidence="6" id="KW-0560">Oxidoreductase</keyword>
<dbReference type="PRINTS" id="PR00682">
    <property type="entry name" value="IPNSYNTHASE"/>
</dbReference>
<evidence type="ECO:0000256" key="4">
    <source>
        <dbReference type="ARBA" id="ARBA00022723"/>
    </source>
</evidence>
<dbReference type="PROSITE" id="PS51471">
    <property type="entry name" value="FE2OG_OXY"/>
    <property type="match status" value="2"/>
</dbReference>
<keyword evidence="7" id="KW-0408">Iron</keyword>
<dbReference type="SUPFAM" id="SSF51197">
    <property type="entry name" value="Clavaminate synthase-like"/>
    <property type="match status" value="2"/>
</dbReference>
<dbReference type="InterPro" id="IPR005123">
    <property type="entry name" value="Oxoglu/Fe-dep_dioxygenase_dom"/>
</dbReference>
<dbReference type="InterPro" id="IPR050231">
    <property type="entry name" value="Iron_ascorbate_oxido_reductase"/>
</dbReference>
<dbReference type="InterPro" id="IPR044861">
    <property type="entry name" value="IPNS-like_FE2OG_OXY"/>
</dbReference>
<dbReference type="InterPro" id="IPR026992">
    <property type="entry name" value="DIOX_N"/>
</dbReference>
<dbReference type="AlphaFoldDB" id="A0A7G2ESQ6"/>
<feature type="domain" description="Fe2OG dioxygenase" evidence="9">
    <location>
        <begin position="523"/>
        <end position="623"/>
    </location>
</feature>
<dbReference type="InterPro" id="IPR027443">
    <property type="entry name" value="IPNS-like_sf"/>
</dbReference>
<feature type="domain" description="Fe2OG dioxygenase" evidence="9">
    <location>
        <begin position="183"/>
        <end position="283"/>
    </location>
</feature>
<comment type="catalytic activity">
    <reaction evidence="8">
        <text>L-homoarginine + 2-oxoglutarate + O2 = 6-hydroxy-L-homoarginine + succinate + CO2</text>
        <dbReference type="Rhea" id="RHEA:79839"/>
        <dbReference type="ChEBI" id="CHEBI:15379"/>
        <dbReference type="ChEBI" id="CHEBI:16526"/>
        <dbReference type="ChEBI" id="CHEBI:16810"/>
        <dbReference type="ChEBI" id="CHEBI:30031"/>
        <dbReference type="ChEBI" id="CHEBI:143006"/>
        <dbReference type="ChEBI" id="CHEBI:231270"/>
    </reaction>
</comment>
<dbReference type="GO" id="GO:0046872">
    <property type="term" value="F:metal ion binding"/>
    <property type="evidence" value="ECO:0007669"/>
    <property type="project" value="UniProtKB-KW"/>
</dbReference>
<evidence type="ECO:0000256" key="1">
    <source>
        <dbReference type="ARBA" id="ARBA00004514"/>
    </source>
</evidence>
<dbReference type="Gene3D" id="2.60.120.330">
    <property type="entry name" value="B-lactam Antibiotic, Isopenicillin N Synthase, Chain"/>
    <property type="match status" value="2"/>
</dbReference>
<dbReference type="EMBL" id="LR881468">
    <property type="protein sequence ID" value="CAD5325315.1"/>
    <property type="molecule type" value="Genomic_DNA"/>
</dbReference>
<comment type="similarity">
    <text evidence="2">Belongs to the iron/ascorbate-dependent oxidoreductase family.</text>
</comment>
<proteinExistence type="inferred from homology"/>